<keyword evidence="2" id="KW-0472">Membrane</keyword>
<feature type="transmembrane region" description="Helical" evidence="2">
    <location>
        <begin position="85"/>
        <end position="105"/>
    </location>
</feature>
<name>A0ABP7D8B6_9MICC</name>
<sequence length="123" mass="13556">MSQDAPRHEPPARVRVTAPHDSPPLPGPPLQAGTPEDFYLRSLIRSQLRLSLSVAVGFTVLLVVIAVLVAFWPQIHEVRVGTVPVSWLLLGVGIYPIVLAAGALYNRACARNERRYRDLTSRP</sequence>
<protein>
    <recommendedName>
        <fullName evidence="5">DUF485 domain-containing protein</fullName>
    </recommendedName>
</protein>
<evidence type="ECO:0000313" key="3">
    <source>
        <dbReference type="EMBL" id="GAA3700799.1"/>
    </source>
</evidence>
<accession>A0ABP7D8B6</accession>
<evidence type="ECO:0000256" key="1">
    <source>
        <dbReference type="SAM" id="MobiDB-lite"/>
    </source>
</evidence>
<feature type="compositionally biased region" description="Basic and acidic residues" evidence="1">
    <location>
        <begin position="1"/>
        <end position="12"/>
    </location>
</feature>
<keyword evidence="2" id="KW-0812">Transmembrane</keyword>
<dbReference type="EMBL" id="BAABCJ010000002">
    <property type="protein sequence ID" value="GAA3700799.1"/>
    <property type="molecule type" value="Genomic_DNA"/>
</dbReference>
<comment type="caution">
    <text evidence="3">The sequence shown here is derived from an EMBL/GenBank/DDBJ whole genome shotgun (WGS) entry which is preliminary data.</text>
</comment>
<evidence type="ECO:0008006" key="5">
    <source>
        <dbReference type="Google" id="ProtNLM"/>
    </source>
</evidence>
<evidence type="ECO:0000256" key="2">
    <source>
        <dbReference type="SAM" id="Phobius"/>
    </source>
</evidence>
<proteinExistence type="predicted"/>
<organism evidence="3 4">
    <name type="scientific">Zhihengliuella alba</name>
    <dbReference type="NCBI Taxonomy" id="547018"/>
    <lineage>
        <taxon>Bacteria</taxon>
        <taxon>Bacillati</taxon>
        <taxon>Actinomycetota</taxon>
        <taxon>Actinomycetes</taxon>
        <taxon>Micrococcales</taxon>
        <taxon>Micrococcaceae</taxon>
        <taxon>Zhihengliuella</taxon>
    </lineage>
</organism>
<reference evidence="4" key="1">
    <citation type="journal article" date="2019" name="Int. J. Syst. Evol. Microbiol.">
        <title>The Global Catalogue of Microorganisms (GCM) 10K type strain sequencing project: providing services to taxonomists for standard genome sequencing and annotation.</title>
        <authorList>
            <consortium name="The Broad Institute Genomics Platform"/>
            <consortium name="The Broad Institute Genome Sequencing Center for Infectious Disease"/>
            <person name="Wu L."/>
            <person name="Ma J."/>
        </authorList>
    </citation>
    <scope>NUCLEOTIDE SEQUENCE [LARGE SCALE GENOMIC DNA]</scope>
    <source>
        <strain evidence="4">JCM 16961</strain>
    </source>
</reference>
<keyword evidence="2" id="KW-1133">Transmembrane helix</keyword>
<dbReference type="RefSeq" id="WP_344881701.1">
    <property type="nucleotide sequence ID" value="NZ_BAABCJ010000002.1"/>
</dbReference>
<gene>
    <name evidence="3" type="ORF">GCM10022377_12710</name>
</gene>
<keyword evidence="4" id="KW-1185">Reference proteome</keyword>
<dbReference type="Proteomes" id="UP001501536">
    <property type="component" value="Unassembled WGS sequence"/>
</dbReference>
<feature type="transmembrane region" description="Helical" evidence="2">
    <location>
        <begin position="50"/>
        <end position="73"/>
    </location>
</feature>
<evidence type="ECO:0000313" key="4">
    <source>
        <dbReference type="Proteomes" id="UP001501536"/>
    </source>
</evidence>
<feature type="region of interest" description="Disordered" evidence="1">
    <location>
        <begin position="1"/>
        <end position="32"/>
    </location>
</feature>